<dbReference type="Gene3D" id="1.25.40.10">
    <property type="entry name" value="Tetratricopeptide repeat domain"/>
    <property type="match status" value="2"/>
</dbReference>
<dbReference type="Proteomes" id="UP001145799">
    <property type="component" value="Unassembled WGS sequence"/>
</dbReference>
<name>A0A9X3SWW8_9ACTN</name>
<dbReference type="GO" id="GO:0003677">
    <property type="term" value="F:DNA binding"/>
    <property type="evidence" value="ECO:0007669"/>
    <property type="project" value="InterPro"/>
</dbReference>
<evidence type="ECO:0000313" key="4">
    <source>
        <dbReference type="Proteomes" id="UP001183604"/>
    </source>
</evidence>
<evidence type="ECO:0000313" key="2">
    <source>
        <dbReference type="EMBL" id="MDR7338873.1"/>
    </source>
</evidence>
<evidence type="ECO:0000313" key="1">
    <source>
        <dbReference type="EMBL" id="MDA1386357.1"/>
    </source>
</evidence>
<dbReference type="Gene3D" id="1.10.260.40">
    <property type="entry name" value="lambda repressor-like DNA-binding domains"/>
    <property type="match status" value="1"/>
</dbReference>
<dbReference type="SUPFAM" id="SSF47413">
    <property type="entry name" value="lambda repressor-like DNA-binding domains"/>
    <property type="match status" value="1"/>
</dbReference>
<dbReference type="SUPFAM" id="SSF48452">
    <property type="entry name" value="TPR-like"/>
    <property type="match status" value="1"/>
</dbReference>
<accession>A0A9X3SWW8</accession>
<sequence length="397" mass="42885">MEFGELVRSELDSRALSIRAAAKKMHRDPAMLSRVVNGHQAMSLGLAEDLDTLCGTGKFVKAYRAGKQPRKAAERGVDPMLRREILRLAGASGAMMLTSSGYLPAKPAFAEFSQFNGYAAVSSHLWRFYGRVENKADVFPAVAEHLQSLHEALTTSSNAGLCALHSEALQLSGEVLFDQGHHDDSIAAYVLAASAAKEAKDYDRWATALVRWSLVLNAEQRWADSRELLTAAARVAARGDRHLPTRQWVASVRAEVAAAEGDASEAERSLDAASTVLELTAPGGWLRYSGDRLSEQRASAFLALGEYAKAEAELEKALQATLTPRRAAAILVDQARLRVRQGAAEAARESVEAAAEIASRTKSDYVLGKLAQLRAELEDEPDTAELSEVLSAVTKGQ</sequence>
<protein>
    <submittedName>
        <fullName evidence="2">Tetratricopeptide (TPR) repeat protein</fullName>
    </submittedName>
</protein>
<evidence type="ECO:0000313" key="3">
    <source>
        <dbReference type="Proteomes" id="UP001145799"/>
    </source>
</evidence>
<dbReference type="AlphaFoldDB" id="A0A9X3SWW8"/>
<comment type="caution">
    <text evidence="1">The sequence shown here is derived from an EMBL/GenBank/DDBJ whole genome shotgun (WGS) entry which is preliminary data.</text>
</comment>
<keyword evidence="4" id="KW-1185">Reference proteome</keyword>
<proteinExistence type="predicted"/>
<gene>
    <name evidence="2" type="ORF">J2S69_002592</name>
    <name evidence="1" type="ORF">O2L01_15275</name>
</gene>
<dbReference type="Proteomes" id="UP001183604">
    <property type="component" value="Unassembled WGS sequence"/>
</dbReference>
<reference evidence="1" key="1">
    <citation type="submission" date="2022-12" db="EMBL/GenBank/DDBJ databases">
        <title>Gycomyces niveus sp.nov., a novel actinomycete isolated from soil in Shouguang.</title>
        <authorList>
            <person name="Yang X."/>
        </authorList>
    </citation>
    <scope>NUCLEOTIDE SEQUENCE</scope>
    <source>
        <strain evidence="1">DSM 44724</strain>
    </source>
</reference>
<reference evidence="2 4" key="2">
    <citation type="submission" date="2023-07" db="EMBL/GenBank/DDBJ databases">
        <title>Sequencing the genomes of 1000 actinobacteria strains.</title>
        <authorList>
            <person name="Klenk H.-P."/>
        </authorList>
    </citation>
    <scope>NUCLEOTIDE SEQUENCE [LARGE SCALE GENOMIC DNA]</scope>
    <source>
        <strain evidence="2 4">DSM 44724</strain>
    </source>
</reference>
<dbReference type="EMBL" id="JAVDYD010000001">
    <property type="protein sequence ID" value="MDR7338873.1"/>
    <property type="molecule type" value="Genomic_DNA"/>
</dbReference>
<dbReference type="EMBL" id="JAPZVQ010000009">
    <property type="protein sequence ID" value="MDA1386357.1"/>
    <property type="molecule type" value="Genomic_DNA"/>
</dbReference>
<dbReference type="InterPro" id="IPR011990">
    <property type="entry name" value="TPR-like_helical_dom_sf"/>
</dbReference>
<organism evidence="1 3">
    <name type="scientific">Glycomyces lechevalierae</name>
    <dbReference type="NCBI Taxonomy" id="256034"/>
    <lineage>
        <taxon>Bacteria</taxon>
        <taxon>Bacillati</taxon>
        <taxon>Actinomycetota</taxon>
        <taxon>Actinomycetes</taxon>
        <taxon>Glycomycetales</taxon>
        <taxon>Glycomycetaceae</taxon>
        <taxon>Glycomyces</taxon>
    </lineage>
</organism>
<dbReference type="RefSeq" id="WP_270122825.1">
    <property type="nucleotide sequence ID" value="NZ_BAAAOM010000004.1"/>
</dbReference>
<dbReference type="InterPro" id="IPR010982">
    <property type="entry name" value="Lambda_DNA-bd_dom_sf"/>
</dbReference>